<dbReference type="PANTHER" id="PTHR35174:SF3">
    <property type="entry name" value="BLL7171 PROTEIN"/>
    <property type="match status" value="1"/>
</dbReference>
<dbReference type="SUPFAM" id="SSF54909">
    <property type="entry name" value="Dimeric alpha+beta barrel"/>
    <property type="match status" value="1"/>
</dbReference>
<reference evidence="3 4" key="1">
    <citation type="submission" date="2022-09" db="EMBL/GenBank/DDBJ databases">
        <title>New species of Phenylobacterium.</title>
        <authorList>
            <person name="Mieszkin S."/>
        </authorList>
    </citation>
    <scope>NUCLEOTIDE SEQUENCE [LARGE SCALE GENOMIC DNA]</scope>
    <source>
        <strain evidence="3 4">HK31-G</strain>
    </source>
</reference>
<sequence>MQYMLLVYEPEDLDQGPEGQASLMDVAARHMALAKAMSEAGAMQAGAGLQPVATATTVRTSASGQTLHDGPFAETREHLGGFYLIEAPDLDAAIKWARQVPIRPGGSCEVRPVATY</sequence>
<keyword evidence="4" id="KW-1185">Reference proteome</keyword>
<evidence type="ECO:0000259" key="2">
    <source>
        <dbReference type="Pfam" id="PF03795"/>
    </source>
</evidence>
<evidence type="ECO:0000256" key="1">
    <source>
        <dbReference type="ARBA" id="ARBA00007689"/>
    </source>
</evidence>
<dbReference type="RefSeq" id="WP_304777407.1">
    <property type="nucleotide sequence ID" value="NZ_JAOTJD010000059.1"/>
</dbReference>
<protein>
    <submittedName>
        <fullName evidence="3">YciI family protein</fullName>
    </submittedName>
</protein>
<dbReference type="Pfam" id="PF03795">
    <property type="entry name" value="YCII"/>
    <property type="match status" value="1"/>
</dbReference>
<proteinExistence type="inferred from homology"/>
<feature type="domain" description="YCII-related" evidence="2">
    <location>
        <begin position="1"/>
        <end position="114"/>
    </location>
</feature>
<name>A0ABW6CTP2_9CAUL</name>
<evidence type="ECO:0000313" key="3">
    <source>
        <dbReference type="EMBL" id="MFD3266447.1"/>
    </source>
</evidence>
<evidence type="ECO:0000313" key="4">
    <source>
        <dbReference type="Proteomes" id="UP001598130"/>
    </source>
</evidence>
<accession>A0ABW6CTP2</accession>
<dbReference type="InterPro" id="IPR005545">
    <property type="entry name" value="YCII"/>
</dbReference>
<organism evidence="3 4">
    <name type="scientific">Phenylobacterium ferrooxidans</name>
    <dbReference type="NCBI Taxonomy" id="2982689"/>
    <lineage>
        <taxon>Bacteria</taxon>
        <taxon>Pseudomonadati</taxon>
        <taxon>Pseudomonadota</taxon>
        <taxon>Alphaproteobacteria</taxon>
        <taxon>Caulobacterales</taxon>
        <taxon>Caulobacteraceae</taxon>
        <taxon>Phenylobacterium</taxon>
    </lineage>
</organism>
<dbReference type="InterPro" id="IPR011008">
    <property type="entry name" value="Dimeric_a/b-barrel"/>
</dbReference>
<comment type="caution">
    <text evidence="3">The sequence shown here is derived from an EMBL/GenBank/DDBJ whole genome shotgun (WGS) entry which is preliminary data.</text>
</comment>
<dbReference type="EMBL" id="JAOTJD010000059">
    <property type="protein sequence ID" value="MFD3266447.1"/>
    <property type="molecule type" value="Genomic_DNA"/>
</dbReference>
<dbReference type="Proteomes" id="UP001598130">
    <property type="component" value="Unassembled WGS sequence"/>
</dbReference>
<gene>
    <name evidence="3" type="ORF">OCL97_21090</name>
</gene>
<dbReference type="Gene3D" id="3.30.70.1060">
    <property type="entry name" value="Dimeric alpha+beta barrel"/>
    <property type="match status" value="1"/>
</dbReference>
<dbReference type="PANTHER" id="PTHR35174">
    <property type="entry name" value="BLL7171 PROTEIN-RELATED"/>
    <property type="match status" value="1"/>
</dbReference>
<comment type="similarity">
    <text evidence="1">Belongs to the YciI family.</text>
</comment>